<dbReference type="PANTHER" id="PTHR36901">
    <property type="entry name" value="F-BOX DOMAIN CONTAINING PROTEIN, EXPRESSED-RELATED"/>
    <property type="match status" value="1"/>
</dbReference>
<evidence type="ECO:0000256" key="1">
    <source>
        <dbReference type="SAM" id="MobiDB-lite"/>
    </source>
</evidence>
<dbReference type="SUPFAM" id="SSF81383">
    <property type="entry name" value="F-box domain"/>
    <property type="match status" value="1"/>
</dbReference>
<evidence type="ECO:0000259" key="2">
    <source>
        <dbReference type="PROSITE" id="PS50181"/>
    </source>
</evidence>
<dbReference type="Gene3D" id="1.20.1280.50">
    <property type="match status" value="1"/>
</dbReference>
<name>A0AAD8TUS5_LOLMU</name>
<accession>A0AAD8TUS5</accession>
<dbReference type="CDD" id="cd09917">
    <property type="entry name" value="F-box_SF"/>
    <property type="match status" value="1"/>
</dbReference>
<dbReference type="EMBL" id="JAUUTY010000001">
    <property type="protein sequence ID" value="KAK1694435.1"/>
    <property type="molecule type" value="Genomic_DNA"/>
</dbReference>
<reference evidence="3" key="1">
    <citation type="submission" date="2023-07" db="EMBL/GenBank/DDBJ databases">
        <title>A chromosome-level genome assembly of Lolium multiflorum.</title>
        <authorList>
            <person name="Chen Y."/>
            <person name="Copetti D."/>
            <person name="Kolliker R."/>
            <person name="Studer B."/>
        </authorList>
    </citation>
    <scope>NUCLEOTIDE SEQUENCE</scope>
    <source>
        <strain evidence="3">02402/16</strain>
        <tissue evidence="3">Leaf</tissue>
    </source>
</reference>
<gene>
    <name evidence="3" type="ORF">QYE76_011132</name>
</gene>
<dbReference type="AlphaFoldDB" id="A0AAD8TUS5"/>
<dbReference type="InterPro" id="IPR001810">
    <property type="entry name" value="F-box_dom"/>
</dbReference>
<dbReference type="Proteomes" id="UP001231189">
    <property type="component" value="Unassembled WGS sequence"/>
</dbReference>
<evidence type="ECO:0000313" key="3">
    <source>
        <dbReference type="EMBL" id="KAK1694435.1"/>
    </source>
</evidence>
<dbReference type="InterPro" id="IPR036047">
    <property type="entry name" value="F-box-like_dom_sf"/>
</dbReference>
<dbReference type="PROSITE" id="PS50181">
    <property type="entry name" value="FBOX"/>
    <property type="match status" value="1"/>
</dbReference>
<feature type="region of interest" description="Disordered" evidence="1">
    <location>
        <begin position="21"/>
        <end position="42"/>
    </location>
</feature>
<evidence type="ECO:0000313" key="4">
    <source>
        <dbReference type="Proteomes" id="UP001231189"/>
    </source>
</evidence>
<protein>
    <recommendedName>
        <fullName evidence="2">F-box domain-containing protein</fullName>
    </recommendedName>
</protein>
<organism evidence="3 4">
    <name type="scientific">Lolium multiflorum</name>
    <name type="common">Italian ryegrass</name>
    <name type="synonym">Lolium perenne subsp. multiflorum</name>
    <dbReference type="NCBI Taxonomy" id="4521"/>
    <lineage>
        <taxon>Eukaryota</taxon>
        <taxon>Viridiplantae</taxon>
        <taxon>Streptophyta</taxon>
        <taxon>Embryophyta</taxon>
        <taxon>Tracheophyta</taxon>
        <taxon>Spermatophyta</taxon>
        <taxon>Magnoliopsida</taxon>
        <taxon>Liliopsida</taxon>
        <taxon>Poales</taxon>
        <taxon>Poaceae</taxon>
        <taxon>BOP clade</taxon>
        <taxon>Pooideae</taxon>
        <taxon>Poodae</taxon>
        <taxon>Poeae</taxon>
        <taxon>Poeae Chloroplast Group 2 (Poeae type)</taxon>
        <taxon>Loliodinae</taxon>
        <taxon>Loliinae</taxon>
        <taxon>Lolium</taxon>
    </lineage>
</organism>
<comment type="caution">
    <text evidence="3">The sequence shown here is derived from an EMBL/GenBank/DDBJ whole genome shotgun (WGS) entry which is preliminary data.</text>
</comment>
<keyword evidence="4" id="KW-1185">Reference proteome</keyword>
<sequence length="153" mass="16412">MSIRDAGIPLVDLTHDDGFGPSGAVKDEPANEPAGPYASSSWSDLPTDLLLSILQRLELRESFAFASVCTSWCSAAAAAGIPLTCRPWLMSWAHLVEEREAEISCGSAVTCQFRHLLDVNKSYDVDFPKGCFVACCGASHGWLVLALGIYTMG</sequence>
<dbReference type="PANTHER" id="PTHR36901:SF1">
    <property type="entry name" value="F-BOX DOMAIN CONTAINING PROTEIN, EXPRESSED"/>
    <property type="match status" value="1"/>
</dbReference>
<dbReference type="Pfam" id="PF00646">
    <property type="entry name" value="F-box"/>
    <property type="match status" value="1"/>
</dbReference>
<proteinExistence type="predicted"/>
<feature type="domain" description="F-box" evidence="2">
    <location>
        <begin position="39"/>
        <end position="72"/>
    </location>
</feature>